<dbReference type="GO" id="GO:0003743">
    <property type="term" value="F:translation initiation factor activity"/>
    <property type="evidence" value="ECO:0007669"/>
    <property type="project" value="UniProtKB-KW"/>
</dbReference>
<dbReference type="GO" id="GO:0003729">
    <property type="term" value="F:mRNA binding"/>
    <property type="evidence" value="ECO:0007669"/>
    <property type="project" value="TreeGrafter"/>
</dbReference>
<dbReference type="EMBL" id="JACGWN010000011">
    <property type="protein sequence ID" value="KAL0422876.1"/>
    <property type="molecule type" value="Genomic_DNA"/>
</dbReference>
<keyword evidence="2" id="KW-0396">Initiation factor</keyword>
<accession>A0AAW2V5R7</accession>
<comment type="caution">
    <text evidence="2">The sequence shown here is derived from an EMBL/GenBank/DDBJ whole genome shotgun (WGS) entry which is preliminary data.</text>
</comment>
<sequence>MAATVSAWAKPGAWALDSEENETELLQQHKQDADAANGHSNGAETTEFPSLAAAAAKKTKKKKGQTLSLQEFTTYGAPKPSAAQPKGLTPDELLVLPTGPRQRSAEELDRNKLGGGFRSYGGGMRDEQPRRQGSFNRSLIVNLCPLGLMKLMIGVRGRSRLLIMGLRGGTGEKEGGFSRIRNRGQMKLIIGRRTKVLFPRSLGDMRGEGVSGWNLVMVVQIQVIG</sequence>
<evidence type="ECO:0000256" key="1">
    <source>
        <dbReference type="SAM" id="MobiDB-lite"/>
    </source>
</evidence>
<organism evidence="2">
    <name type="scientific">Sesamum latifolium</name>
    <dbReference type="NCBI Taxonomy" id="2727402"/>
    <lineage>
        <taxon>Eukaryota</taxon>
        <taxon>Viridiplantae</taxon>
        <taxon>Streptophyta</taxon>
        <taxon>Embryophyta</taxon>
        <taxon>Tracheophyta</taxon>
        <taxon>Spermatophyta</taxon>
        <taxon>Magnoliopsida</taxon>
        <taxon>eudicotyledons</taxon>
        <taxon>Gunneridae</taxon>
        <taxon>Pentapetalae</taxon>
        <taxon>asterids</taxon>
        <taxon>lamiids</taxon>
        <taxon>Lamiales</taxon>
        <taxon>Pedaliaceae</taxon>
        <taxon>Sesamum</taxon>
    </lineage>
</organism>
<dbReference type="Pfam" id="PF06273">
    <property type="entry name" value="eIF-4B"/>
    <property type="match status" value="1"/>
</dbReference>
<dbReference type="PANTHER" id="PTHR32091:SF17">
    <property type="entry name" value="EUKARYOTIC TRANSLATION INITIATION FACTOR 4B3"/>
    <property type="match status" value="1"/>
</dbReference>
<dbReference type="InterPro" id="IPR010433">
    <property type="entry name" value="EIF-4B_pln"/>
</dbReference>
<name>A0AAW2V5R7_9LAMI</name>
<proteinExistence type="predicted"/>
<dbReference type="PANTHER" id="PTHR32091">
    <property type="entry name" value="EUKARYOTIC TRANSLATION INITIATION FACTOR 4B"/>
    <property type="match status" value="1"/>
</dbReference>
<reference evidence="2" key="1">
    <citation type="submission" date="2020-06" db="EMBL/GenBank/DDBJ databases">
        <authorList>
            <person name="Li T."/>
            <person name="Hu X."/>
            <person name="Zhang T."/>
            <person name="Song X."/>
            <person name="Zhang H."/>
            <person name="Dai N."/>
            <person name="Sheng W."/>
            <person name="Hou X."/>
            <person name="Wei L."/>
        </authorList>
    </citation>
    <scope>NUCLEOTIDE SEQUENCE</scope>
    <source>
        <strain evidence="2">KEN1</strain>
        <tissue evidence="2">Leaf</tissue>
    </source>
</reference>
<reference evidence="2" key="2">
    <citation type="journal article" date="2024" name="Plant">
        <title>Genomic evolution and insights into agronomic trait innovations of Sesamum species.</title>
        <authorList>
            <person name="Miao H."/>
            <person name="Wang L."/>
            <person name="Qu L."/>
            <person name="Liu H."/>
            <person name="Sun Y."/>
            <person name="Le M."/>
            <person name="Wang Q."/>
            <person name="Wei S."/>
            <person name="Zheng Y."/>
            <person name="Lin W."/>
            <person name="Duan Y."/>
            <person name="Cao H."/>
            <person name="Xiong S."/>
            <person name="Wang X."/>
            <person name="Wei L."/>
            <person name="Li C."/>
            <person name="Ma Q."/>
            <person name="Ju M."/>
            <person name="Zhao R."/>
            <person name="Li G."/>
            <person name="Mu C."/>
            <person name="Tian Q."/>
            <person name="Mei H."/>
            <person name="Zhang T."/>
            <person name="Gao T."/>
            <person name="Zhang H."/>
        </authorList>
    </citation>
    <scope>NUCLEOTIDE SEQUENCE</scope>
    <source>
        <strain evidence="2">KEN1</strain>
    </source>
</reference>
<feature type="region of interest" description="Disordered" evidence="1">
    <location>
        <begin position="1"/>
        <end position="68"/>
    </location>
</feature>
<gene>
    <name evidence="2" type="ORF">Slati_3310500</name>
</gene>
<dbReference type="AlphaFoldDB" id="A0AAW2V5R7"/>
<evidence type="ECO:0000313" key="2">
    <source>
        <dbReference type="EMBL" id="KAL0422876.1"/>
    </source>
</evidence>
<feature type="compositionally biased region" description="Polar residues" evidence="1">
    <location>
        <begin position="38"/>
        <end position="48"/>
    </location>
</feature>
<keyword evidence="2" id="KW-0648">Protein biosynthesis</keyword>
<protein>
    <submittedName>
        <fullName evidence="2">Eukaryotic translation initiation factor 4B3</fullName>
    </submittedName>
</protein>